<evidence type="ECO:0000313" key="1">
    <source>
        <dbReference type="EMBL" id="ONI20556.1"/>
    </source>
</evidence>
<keyword evidence="2" id="KW-1185">Reference proteome</keyword>
<proteinExistence type="predicted"/>
<dbReference type="Proteomes" id="UP000006882">
    <property type="component" value="Chromosome G2"/>
</dbReference>
<name>A0A251Q9P3_PRUPE</name>
<dbReference type="Gramene" id="ONI20556">
    <property type="protein sequence ID" value="ONI20556"/>
    <property type="gene ID" value="PRUPE_2G022200"/>
</dbReference>
<organism evidence="1 2">
    <name type="scientific">Prunus persica</name>
    <name type="common">Peach</name>
    <name type="synonym">Amygdalus persica</name>
    <dbReference type="NCBI Taxonomy" id="3760"/>
    <lineage>
        <taxon>Eukaryota</taxon>
        <taxon>Viridiplantae</taxon>
        <taxon>Streptophyta</taxon>
        <taxon>Embryophyta</taxon>
        <taxon>Tracheophyta</taxon>
        <taxon>Spermatophyta</taxon>
        <taxon>Magnoliopsida</taxon>
        <taxon>eudicotyledons</taxon>
        <taxon>Gunneridae</taxon>
        <taxon>Pentapetalae</taxon>
        <taxon>rosids</taxon>
        <taxon>fabids</taxon>
        <taxon>Rosales</taxon>
        <taxon>Rosaceae</taxon>
        <taxon>Amygdaloideae</taxon>
        <taxon>Amygdaleae</taxon>
        <taxon>Prunus</taxon>
    </lineage>
</organism>
<evidence type="ECO:0000313" key="2">
    <source>
        <dbReference type="Proteomes" id="UP000006882"/>
    </source>
</evidence>
<dbReference type="EMBL" id="CM007652">
    <property type="protein sequence ID" value="ONI20556.1"/>
    <property type="molecule type" value="Genomic_DNA"/>
</dbReference>
<reference evidence="1 2" key="1">
    <citation type="journal article" date="2013" name="Nat. Genet.">
        <title>The high-quality draft genome of peach (Prunus persica) identifies unique patterns of genetic diversity, domestication and genome evolution.</title>
        <authorList>
            <consortium name="International Peach Genome Initiative"/>
            <person name="Verde I."/>
            <person name="Abbott A.G."/>
            <person name="Scalabrin S."/>
            <person name="Jung S."/>
            <person name="Shu S."/>
            <person name="Marroni F."/>
            <person name="Zhebentyayeva T."/>
            <person name="Dettori M.T."/>
            <person name="Grimwood J."/>
            <person name="Cattonaro F."/>
            <person name="Zuccolo A."/>
            <person name="Rossini L."/>
            <person name="Jenkins J."/>
            <person name="Vendramin E."/>
            <person name="Meisel L.A."/>
            <person name="Decroocq V."/>
            <person name="Sosinski B."/>
            <person name="Prochnik S."/>
            <person name="Mitros T."/>
            <person name="Policriti A."/>
            <person name="Cipriani G."/>
            <person name="Dondini L."/>
            <person name="Ficklin S."/>
            <person name="Goodstein D.M."/>
            <person name="Xuan P."/>
            <person name="Del Fabbro C."/>
            <person name="Aramini V."/>
            <person name="Copetti D."/>
            <person name="Gonzalez S."/>
            <person name="Horner D.S."/>
            <person name="Falchi R."/>
            <person name="Lucas S."/>
            <person name="Mica E."/>
            <person name="Maldonado J."/>
            <person name="Lazzari B."/>
            <person name="Bielenberg D."/>
            <person name="Pirona R."/>
            <person name="Miculan M."/>
            <person name="Barakat A."/>
            <person name="Testolin R."/>
            <person name="Stella A."/>
            <person name="Tartarini S."/>
            <person name="Tonutti P."/>
            <person name="Arus P."/>
            <person name="Orellana A."/>
            <person name="Wells C."/>
            <person name="Main D."/>
            <person name="Vizzotto G."/>
            <person name="Silva H."/>
            <person name="Salamini F."/>
            <person name="Schmutz J."/>
            <person name="Morgante M."/>
            <person name="Rokhsar D.S."/>
        </authorList>
    </citation>
    <scope>NUCLEOTIDE SEQUENCE [LARGE SCALE GENOMIC DNA]</scope>
    <source>
        <strain evidence="2">cv. Nemared</strain>
    </source>
</reference>
<sequence length="78" mass="8919">MYLIEGNRLRQSTYLFIFGGWFCMCSRIAQPMIPDSISTKSSWCQPSSIHLGASHHPFIFVCLCLPPKAKAKTRKRNN</sequence>
<accession>A0A251Q9P3</accession>
<protein>
    <submittedName>
        <fullName evidence="1">Uncharacterized protein</fullName>
    </submittedName>
</protein>
<gene>
    <name evidence="1" type="ORF">PRUPE_2G022200</name>
</gene>
<dbReference type="AlphaFoldDB" id="A0A251Q9P3"/>